<dbReference type="HOGENOM" id="CLU_514974_0_0_1"/>
<evidence type="ECO:0000256" key="1">
    <source>
        <dbReference type="SAM" id="MobiDB-lite"/>
    </source>
</evidence>
<protein>
    <submittedName>
        <fullName evidence="2">Uncharacterized protein</fullName>
    </submittedName>
</protein>
<dbReference type="KEGG" id="psq:PUNSTDRAFT_138916"/>
<accession>R7S1D8</accession>
<dbReference type="eggNOG" id="ENOG502T1WS">
    <property type="taxonomic scope" value="Eukaryota"/>
</dbReference>
<dbReference type="RefSeq" id="XP_007388661.1">
    <property type="nucleotide sequence ID" value="XM_007388599.1"/>
</dbReference>
<dbReference type="AlphaFoldDB" id="R7S1D8"/>
<evidence type="ECO:0000313" key="2">
    <source>
        <dbReference type="EMBL" id="EIN04190.1"/>
    </source>
</evidence>
<dbReference type="Pfam" id="PF14223">
    <property type="entry name" value="Retrotran_gag_2"/>
    <property type="match status" value="1"/>
</dbReference>
<gene>
    <name evidence="2" type="ORF">PUNSTDRAFT_138916</name>
</gene>
<dbReference type="GeneID" id="18880194"/>
<dbReference type="Proteomes" id="UP000054196">
    <property type="component" value="Unassembled WGS sequence"/>
</dbReference>
<reference evidence="3" key="1">
    <citation type="journal article" date="2012" name="Science">
        <title>The Paleozoic origin of enzymatic lignin decomposition reconstructed from 31 fungal genomes.</title>
        <authorList>
            <person name="Floudas D."/>
            <person name="Binder M."/>
            <person name="Riley R."/>
            <person name="Barry K."/>
            <person name="Blanchette R.A."/>
            <person name="Henrissat B."/>
            <person name="Martinez A.T."/>
            <person name="Otillar R."/>
            <person name="Spatafora J.W."/>
            <person name="Yadav J.S."/>
            <person name="Aerts A."/>
            <person name="Benoit I."/>
            <person name="Boyd A."/>
            <person name="Carlson A."/>
            <person name="Copeland A."/>
            <person name="Coutinho P.M."/>
            <person name="de Vries R.P."/>
            <person name="Ferreira P."/>
            <person name="Findley K."/>
            <person name="Foster B."/>
            <person name="Gaskell J."/>
            <person name="Glotzer D."/>
            <person name="Gorecki P."/>
            <person name="Heitman J."/>
            <person name="Hesse C."/>
            <person name="Hori C."/>
            <person name="Igarashi K."/>
            <person name="Jurgens J.A."/>
            <person name="Kallen N."/>
            <person name="Kersten P."/>
            <person name="Kohler A."/>
            <person name="Kuees U."/>
            <person name="Kumar T.K.A."/>
            <person name="Kuo A."/>
            <person name="LaButti K."/>
            <person name="Larrondo L.F."/>
            <person name="Lindquist E."/>
            <person name="Ling A."/>
            <person name="Lombard V."/>
            <person name="Lucas S."/>
            <person name="Lundell T."/>
            <person name="Martin R."/>
            <person name="McLaughlin D.J."/>
            <person name="Morgenstern I."/>
            <person name="Morin E."/>
            <person name="Murat C."/>
            <person name="Nagy L.G."/>
            <person name="Nolan M."/>
            <person name="Ohm R.A."/>
            <person name="Patyshakuliyeva A."/>
            <person name="Rokas A."/>
            <person name="Ruiz-Duenas F.J."/>
            <person name="Sabat G."/>
            <person name="Salamov A."/>
            <person name="Samejima M."/>
            <person name="Schmutz J."/>
            <person name="Slot J.C."/>
            <person name="St John F."/>
            <person name="Stenlid J."/>
            <person name="Sun H."/>
            <person name="Sun S."/>
            <person name="Syed K."/>
            <person name="Tsang A."/>
            <person name="Wiebenga A."/>
            <person name="Young D."/>
            <person name="Pisabarro A."/>
            <person name="Eastwood D.C."/>
            <person name="Martin F."/>
            <person name="Cullen D."/>
            <person name="Grigoriev I.V."/>
            <person name="Hibbett D.S."/>
        </authorList>
    </citation>
    <scope>NUCLEOTIDE SEQUENCE [LARGE SCALE GENOMIC DNA]</scope>
    <source>
        <strain evidence="3">HHB-11173 SS5</strain>
    </source>
</reference>
<keyword evidence="3" id="KW-1185">Reference proteome</keyword>
<organism evidence="2 3">
    <name type="scientific">Punctularia strigosozonata (strain HHB-11173)</name>
    <name type="common">White-rot fungus</name>
    <dbReference type="NCBI Taxonomy" id="741275"/>
    <lineage>
        <taxon>Eukaryota</taxon>
        <taxon>Fungi</taxon>
        <taxon>Dikarya</taxon>
        <taxon>Basidiomycota</taxon>
        <taxon>Agaricomycotina</taxon>
        <taxon>Agaricomycetes</taxon>
        <taxon>Corticiales</taxon>
        <taxon>Punctulariaceae</taxon>
        <taxon>Punctularia</taxon>
    </lineage>
</organism>
<feature type="region of interest" description="Disordered" evidence="1">
    <location>
        <begin position="311"/>
        <end position="335"/>
    </location>
</feature>
<name>R7S1D8_PUNST</name>
<proteinExistence type="predicted"/>
<dbReference type="OrthoDB" id="3032860at2759"/>
<dbReference type="OMA" id="HIINDAR"/>
<evidence type="ECO:0000313" key="3">
    <source>
        <dbReference type="Proteomes" id="UP000054196"/>
    </source>
</evidence>
<feature type="region of interest" description="Disordered" evidence="1">
    <location>
        <begin position="216"/>
        <end position="294"/>
    </location>
</feature>
<feature type="compositionally biased region" description="Low complexity" evidence="1">
    <location>
        <begin position="252"/>
        <end position="267"/>
    </location>
</feature>
<sequence>MSSSKGSSVVDLVPIFNGTNFVMWEQSMKAYLMQQGLWHIINDARPDTPASGDEEAVKIAKEDRQRSYDEKSDKALGSILLRVSESIRQTLKDQDEPDKVLDLLRRNYGQQRVGNAYSDFVSMQRVQIPDDKSPVPALNELQACWDRLQQIKVRPSTGKSSDPSTESLPKWLFGMMLLSKLPKNLEVVRQNHANTDPAQIDPETIRTAVISAWESNSLRKRSQPPDAKRITAIKKKNGDKPFDAQLKNNRDNNSGSSGSNQQSSGSNNKKRGKRGGNKKKNHSQHTHIADVDSEDGMHVIASGVSHIASVASVPTPGVPGPTDMRMHRPVVKSSGKPSVYRDVQAGFEIAHALGIPTTSNTLRNIELDFNAAKSSLPPPSQEEWHAYLEERADFRLQTYGNAFSDDDDVDDFYPPIKKMRLEDRISEGSSDSFMQSIGSAEVADTTGAPTLTGQAAEGSSSEQDIAAPIPVGCQSLLDIFADSDVDMVSTGHVEIDDLFPFGDQFVEDASALPEPAHWADRPWADDGRM</sequence>
<feature type="compositionally biased region" description="Basic residues" evidence="1">
    <location>
        <begin position="268"/>
        <end position="285"/>
    </location>
</feature>
<dbReference type="EMBL" id="JH687556">
    <property type="protein sequence ID" value="EIN04190.1"/>
    <property type="molecule type" value="Genomic_DNA"/>
</dbReference>